<dbReference type="GO" id="GO:0016758">
    <property type="term" value="F:hexosyltransferase activity"/>
    <property type="evidence" value="ECO:0007669"/>
    <property type="project" value="TreeGrafter"/>
</dbReference>
<evidence type="ECO:0000256" key="2">
    <source>
        <dbReference type="ARBA" id="ARBA00022679"/>
    </source>
</evidence>
<dbReference type="Pfam" id="PF04572">
    <property type="entry name" value="Gb3_synth"/>
    <property type="match status" value="1"/>
</dbReference>
<evidence type="ECO:0000256" key="1">
    <source>
        <dbReference type="ARBA" id="ARBA00009003"/>
    </source>
</evidence>
<keyword evidence="6" id="KW-1185">Reference proteome</keyword>
<dbReference type="Gene3D" id="3.90.550.20">
    <property type="match status" value="1"/>
</dbReference>
<dbReference type="PANTHER" id="PTHR12042:SF21">
    <property type="entry name" value="ALPHA1,4-GALACTOSYLTRANSFERASE 1-RELATED"/>
    <property type="match status" value="1"/>
</dbReference>
<dbReference type="PANTHER" id="PTHR12042">
    <property type="entry name" value="LACTOSYLCERAMIDE 4-ALPHA-GALACTOSYLTRANSFERASE ALPHA- 1,4-GALACTOSYLTRANSFERASE"/>
    <property type="match status" value="1"/>
</dbReference>
<keyword evidence="3" id="KW-0732">Signal</keyword>
<dbReference type="EMBL" id="JAHLQT010005701">
    <property type="protein sequence ID" value="KAG7175517.1"/>
    <property type="molecule type" value="Genomic_DNA"/>
</dbReference>
<dbReference type="GO" id="GO:0016020">
    <property type="term" value="C:membrane"/>
    <property type="evidence" value="ECO:0007669"/>
    <property type="project" value="GOC"/>
</dbReference>
<evidence type="ECO:0000313" key="6">
    <source>
        <dbReference type="Proteomes" id="UP000747542"/>
    </source>
</evidence>
<feature type="signal peptide" evidence="3">
    <location>
        <begin position="1"/>
        <end position="22"/>
    </location>
</feature>
<evidence type="ECO:0000256" key="3">
    <source>
        <dbReference type="SAM" id="SignalP"/>
    </source>
</evidence>
<evidence type="ECO:0000313" key="5">
    <source>
        <dbReference type="EMBL" id="KAG7175517.1"/>
    </source>
</evidence>
<dbReference type="InterPro" id="IPR007652">
    <property type="entry name" value="A1-4-GlycosylTfrase_dom"/>
</dbReference>
<dbReference type="AlphaFoldDB" id="A0A8J5TMZ2"/>
<proteinExistence type="inferred from homology"/>
<keyword evidence="2" id="KW-0808">Transferase</keyword>
<comment type="caution">
    <text evidence="5">The sequence shown here is derived from an EMBL/GenBank/DDBJ whole genome shotgun (WGS) entry which is preliminary data.</text>
</comment>
<gene>
    <name evidence="5" type="primary">A4galt-L6</name>
    <name evidence="5" type="ORF">Hamer_G022054</name>
</gene>
<feature type="domain" description="Alpha 1,4-glycosyltransferase" evidence="4">
    <location>
        <begin position="237"/>
        <end position="318"/>
    </location>
</feature>
<dbReference type="InterPro" id="IPR051981">
    <property type="entry name" value="Glycosyltransf_32"/>
</dbReference>
<accession>A0A8J5TMZ2</accession>
<dbReference type="InterPro" id="IPR029044">
    <property type="entry name" value="Nucleotide-diphossugar_trans"/>
</dbReference>
<reference evidence="5" key="1">
    <citation type="journal article" date="2021" name="Sci. Adv.">
        <title>The American lobster genome reveals insights on longevity, neural, and immune adaptations.</title>
        <authorList>
            <person name="Polinski J.M."/>
            <person name="Zimin A.V."/>
            <person name="Clark K.F."/>
            <person name="Kohn A.B."/>
            <person name="Sadowski N."/>
            <person name="Timp W."/>
            <person name="Ptitsyn A."/>
            <person name="Khanna P."/>
            <person name="Romanova D.Y."/>
            <person name="Williams P."/>
            <person name="Greenwood S.J."/>
            <person name="Moroz L.L."/>
            <person name="Walt D.R."/>
            <person name="Bodnar A.G."/>
        </authorList>
    </citation>
    <scope>NUCLEOTIDE SEQUENCE</scope>
    <source>
        <strain evidence="5">GMGI-L3</strain>
    </source>
</reference>
<dbReference type="SUPFAM" id="SSF53448">
    <property type="entry name" value="Nucleotide-diphospho-sugar transferases"/>
    <property type="match status" value="1"/>
</dbReference>
<comment type="similarity">
    <text evidence="1">Belongs to the glycosyltransferase 32 family.</text>
</comment>
<name>A0A8J5TMZ2_HOMAM</name>
<dbReference type="Proteomes" id="UP000747542">
    <property type="component" value="Unassembled WGS sequence"/>
</dbReference>
<organism evidence="5 6">
    <name type="scientific">Homarus americanus</name>
    <name type="common">American lobster</name>
    <dbReference type="NCBI Taxonomy" id="6706"/>
    <lineage>
        <taxon>Eukaryota</taxon>
        <taxon>Metazoa</taxon>
        <taxon>Ecdysozoa</taxon>
        <taxon>Arthropoda</taxon>
        <taxon>Crustacea</taxon>
        <taxon>Multicrustacea</taxon>
        <taxon>Malacostraca</taxon>
        <taxon>Eumalacostraca</taxon>
        <taxon>Eucarida</taxon>
        <taxon>Decapoda</taxon>
        <taxon>Pleocyemata</taxon>
        <taxon>Astacidea</taxon>
        <taxon>Nephropoidea</taxon>
        <taxon>Nephropidae</taxon>
        <taxon>Homarus</taxon>
    </lineage>
</organism>
<dbReference type="GO" id="GO:0006688">
    <property type="term" value="P:glycosphingolipid biosynthetic process"/>
    <property type="evidence" value="ECO:0007669"/>
    <property type="project" value="TreeGrafter"/>
</dbReference>
<sequence length="326" mass="37066">MGMARNIKVMVRIFVLLMLAVAVRVRWPSDRWPPLHLPPNTTWSPSLQALSADVARHKANDDGEAAEVTAPRQVWWQKALCDTVNATLDHHRPHHLHLPTLYSDVPCNRDAYNVYLTEHVILDPSTVHGAPWALENPGAQVWFILTSLTVDDSDGLVSDLQQNYPNLHLVTPDLDKIFRDTPLDKIFKSGKWVKNTLWWWGGFYSDSDTICLKSVTQLHNVISYQAINGIANNALMHFNPGHPFINLVMEYLKDNFKVATWHVNGPGAATKMLKMMCNTTKLDDVLEGNTTCEGVTLLSEEHIQPIPYQDWNIYFSRGHGLKFEKR</sequence>
<protein>
    <submittedName>
        <fullName evidence="5">Lactosylceramide 4-alpha-galactosyltransferase-like 6</fullName>
    </submittedName>
</protein>
<feature type="chain" id="PRO_5035203541" evidence="3">
    <location>
        <begin position="23"/>
        <end position="326"/>
    </location>
</feature>
<evidence type="ECO:0000259" key="4">
    <source>
        <dbReference type="Pfam" id="PF04572"/>
    </source>
</evidence>